<dbReference type="GeneID" id="104956129"/>
<feature type="domain" description="Fanconi anaemia group A protein helical" evidence="1">
    <location>
        <begin position="1"/>
        <end position="57"/>
    </location>
</feature>
<dbReference type="OrthoDB" id="8963034at2759"/>
<protein>
    <submittedName>
        <fullName evidence="3">Fanconi anemia group A protein</fullName>
    </submittedName>
</protein>
<dbReference type="GO" id="GO:0036297">
    <property type="term" value="P:interstrand cross-link repair"/>
    <property type="evidence" value="ECO:0007669"/>
    <property type="project" value="InterPro"/>
</dbReference>
<evidence type="ECO:0000313" key="3">
    <source>
        <dbReference type="RefSeq" id="XP_010781875.1"/>
    </source>
</evidence>
<dbReference type="PANTHER" id="PTHR12047:SF2">
    <property type="entry name" value="FANCONI ANEMIA GROUP A PROTEIN"/>
    <property type="match status" value="1"/>
</dbReference>
<dbReference type="RefSeq" id="XP_010781875.1">
    <property type="nucleotide sequence ID" value="XM_010783573.1"/>
</dbReference>
<sequence length="97" mass="11009">MEASIFRRPYFLTRFLPALLTQRTLPVNADARMSFIGALKKADKIPAAQYSYYVESCQRHRQQEGSAVCVDTNDDPLQVLKVQLQEFTQLVVEGNDG</sequence>
<proteinExistence type="predicted"/>
<dbReference type="KEGG" id="ncc:104956129"/>
<keyword evidence="2" id="KW-1185">Reference proteome</keyword>
<evidence type="ECO:0000313" key="2">
    <source>
        <dbReference type="Proteomes" id="UP000504611"/>
    </source>
</evidence>
<organism evidence="2 3">
    <name type="scientific">Notothenia coriiceps</name>
    <name type="common">black rockcod</name>
    <dbReference type="NCBI Taxonomy" id="8208"/>
    <lineage>
        <taxon>Eukaryota</taxon>
        <taxon>Metazoa</taxon>
        <taxon>Chordata</taxon>
        <taxon>Craniata</taxon>
        <taxon>Vertebrata</taxon>
        <taxon>Euteleostomi</taxon>
        <taxon>Actinopterygii</taxon>
        <taxon>Neopterygii</taxon>
        <taxon>Teleostei</taxon>
        <taxon>Neoteleostei</taxon>
        <taxon>Acanthomorphata</taxon>
        <taxon>Eupercaria</taxon>
        <taxon>Perciformes</taxon>
        <taxon>Notothenioidei</taxon>
        <taxon>Nototheniidae</taxon>
        <taxon>Notothenia</taxon>
    </lineage>
</organism>
<dbReference type="AlphaFoldDB" id="A0A6I9P341"/>
<dbReference type="PANTHER" id="PTHR12047">
    <property type="entry name" value="FANCONI ANEMIA GROUP A PROTEIN"/>
    <property type="match status" value="1"/>
</dbReference>
<reference evidence="3" key="1">
    <citation type="submission" date="2025-08" db="UniProtKB">
        <authorList>
            <consortium name="RefSeq"/>
        </authorList>
    </citation>
    <scope>IDENTIFICATION</scope>
    <source>
        <tissue evidence="3">Muscle</tissue>
    </source>
</reference>
<dbReference type="InterPro" id="IPR055386">
    <property type="entry name" value="FANCA_helical"/>
</dbReference>
<name>A0A6I9P341_9TELE</name>
<dbReference type="InterPro" id="IPR003516">
    <property type="entry name" value="FANCA"/>
</dbReference>
<evidence type="ECO:0000259" key="1">
    <source>
        <dbReference type="Pfam" id="PF24781"/>
    </source>
</evidence>
<dbReference type="Proteomes" id="UP000504611">
    <property type="component" value="Unplaced"/>
</dbReference>
<feature type="non-terminal residue" evidence="3">
    <location>
        <position position="97"/>
    </location>
</feature>
<gene>
    <name evidence="3" type="primary">LOC104956129</name>
</gene>
<dbReference type="GO" id="GO:0043240">
    <property type="term" value="C:Fanconi anaemia nuclear complex"/>
    <property type="evidence" value="ECO:0007669"/>
    <property type="project" value="InterPro"/>
</dbReference>
<dbReference type="Pfam" id="PF24781">
    <property type="entry name" value="FANCA_helical"/>
    <property type="match status" value="1"/>
</dbReference>
<accession>A0A6I9P341</accession>